<dbReference type="Pfam" id="PF10901">
    <property type="entry name" value="DUF2690"/>
    <property type="match status" value="1"/>
</dbReference>
<dbReference type="Pfam" id="PF13560">
    <property type="entry name" value="HTH_31"/>
    <property type="match status" value="1"/>
</dbReference>
<reference evidence="3 4" key="1">
    <citation type="submission" date="2018-06" db="EMBL/GenBank/DDBJ databases">
        <title>Streptacidiphilus pinicola sp. nov., isolated from pine grove soil.</title>
        <authorList>
            <person name="Roh S.G."/>
            <person name="Park S."/>
            <person name="Kim M.-K."/>
            <person name="Yun B.-R."/>
            <person name="Park J."/>
            <person name="Kim M.J."/>
            <person name="Kim Y.S."/>
            <person name="Kim S.B."/>
        </authorList>
    </citation>
    <scope>NUCLEOTIDE SEQUENCE [LARGE SCALE GENOMIC DNA]</scope>
    <source>
        <strain evidence="3 4">MMS16-CNU450</strain>
    </source>
</reference>
<evidence type="ECO:0000256" key="1">
    <source>
        <dbReference type="SAM" id="MobiDB-lite"/>
    </source>
</evidence>
<proteinExistence type="predicted"/>
<dbReference type="InterPro" id="IPR010982">
    <property type="entry name" value="Lambda_DNA-bd_dom_sf"/>
</dbReference>
<evidence type="ECO:0000313" key="4">
    <source>
        <dbReference type="Proteomes" id="UP000248889"/>
    </source>
</evidence>
<comment type="caution">
    <text evidence="3">The sequence shown here is derived from an EMBL/GenBank/DDBJ whole genome shotgun (WGS) entry which is preliminary data.</text>
</comment>
<dbReference type="GO" id="GO:0003677">
    <property type="term" value="F:DNA binding"/>
    <property type="evidence" value="ECO:0007669"/>
    <property type="project" value="InterPro"/>
</dbReference>
<accession>A0A2X0K4L7</accession>
<dbReference type="SMART" id="SM00530">
    <property type="entry name" value="HTH_XRE"/>
    <property type="match status" value="1"/>
</dbReference>
<evidence type="ECO:0000259" key="2">
    <source>
        <dbReference type="SMART" id="SM00530"/>
    </source>
</evidence>
<dbReference type="InterPro" id="IPR001387">
    <property type="entry name" value="Cro/C1-type_HTH"/>
</dbReference>
<dbReference type="CDD" id="cd00093">
    <property type="entry name" value="HTH_XRE"/>
    <property type="match status" value="1"/>
</dbReference>
<organism evidence="3 4">
    <name type="scientific">Streptacidiphilus pinicola</name>
    <dbReference type="NCBI Taxonomy" id="2219663"/>
    <lineage>
        <taxon>Bacteria</taxon>
        <taxon>Bacillati</taxon>
        <taxon>Actinomycetota</taxon>
        <taxon>Actinomycetes</taxon>
        <taxon>Kitasatosporales</taxon>
        <taxon>Streptomycetaceae</taxon>
        <taxon>Streptacidiphilus</taxon>
    </lineage>
</organism>
<name>A0A2X0K4L7_9ACTN</name>
<dbReference type="EMBL" id="QKYN01000120">
    <property type="protein sequence ID" value="RAG82220.1"/>
    <property type="molecule type" value="Genomic_DNA"/>
</dbReference>
<dbReference type="OrthoDB" id="3386996at2"/>
<protein>
    <recommendedName>
        <fullName evidence="2">HTH cro/C1-type domain-containing protein</fullName>
    </recommendedName>
</protein>
<dbReference type="Proteomes" id="UP000248889">
    <property type="component" value="Unassembled WGS sequence"/>
</dbReference>
<feature type="region of interest" description="Disordered" evidence="1">
    <location>
        <begin position="159"/>
        <end position="182"/>
    </location>
</feature>
<sequence length="348" mass="36807">MSRRSAPSDQASDGCDDHVCRLWETVASPSNGSERTTVRANWRPIPDHVCGDYRRLTLELRAIKDRSGLSLTQIGARTHYSKASWERWFNGKRLITEHALESLAITVDENARLLKPLLEQALREAEGAAAAEPGTPGVGLAEHVPPQATAPALESLAEAEDAPPLTVVGREPATPRPESRRRHLRTALVSVCSALVGAAVGAYVAAPGSGESGSTGQSVVSHPPVTAASFAAPCAGIGCAGKDPQSTGCVKDDRTLITDHVGTIIIYLHYSARCHAAWGALTNAEPGDFATIITTNGDQEKALVHWGYDNYSMMVDASDPSIGLKVCGVPLAHQRDSVCTPELNAPAS</sequence>
<dbReference type="AlphaFoldDB" id="A0A2X0K4L7"/>
<dbReference type="SUPFAM" id="SSF47413">
    <property type="entry name" value="lambda repressor-like DNA-binding domains"/>
    <property type="match status" value="1"/>
</dbReference>
<keyword evidence="4" id="KW-1185">Reference proteome</keyword>
<feature type="domain" description="HTH cro/C1-type" evidence="2">
    <location>
        <begin position="59"/>
        <end position="114"/>
    </location>
</feature>
<evidence type="ECO:0000313" key="3">
    <source>
        <dbReference type="EMBL" id="RAG82220.1"/>
    </source>
</evidence>
<dbReference type="InterPro" id="IPR021224">
    <property type="entry name" value="DUF2690"/>
</dbReference>
<gene>
    <name evidence="3" type="ORF">DN069_28835</name>
</gene>